<comment type="similarity">
    <text evidence="3">Belongs to the RLP family.</text>
</comment>
<dbReference type="SUPFAM" id="SSF101447">
    <property type="entry name" value="Formin homology 2 domain (FH2 domain)"/>
    <property type="match status" value="1"/>
</dbReference>
<evidence type="ECO:0000256" key="11">
    <source>
        <dbReference type="ARBA" id="ARBA00023180"/>
    </source>
</evidence>
<feature type="compositionally biased region" description="Basic residues" evidence="12">
    <location>
        <begin position="92"/>
        <end position="104"/>
    </location>
</feature>
<dbReference type="PANTHER" id="PTHR32093">
    <property type="entry name" value="LEUCINE-RICH REPEAT EXTENSIN-LIKE PROTEIN 3-RELATED"/>
    <property type="match status" value="1"/>
</dbReference>
<proteinExistence type="inferred from homology"/>
<feature type="region of interest" description="Disordered" evidence="12">
    <location>
        <begin position="33"/>
        <end position="117"/>
    </location>
</feature>
<dbReference type="OrthoDB" id="676979at2759"/>
<dbReference type="FunFam" id="3.80.10.10:FF:000041">
    <property type="entry name" value="LRR receptor-like serine/threonine-protein kinase ERECTA"/>
    <property type="match status" value="1"/>
</dbReference>
<comment type="subcellular location">
    <subcellularLocation>
        <location evidence="1">Membrane</location>
        <topology evidence="1">Single-pass type I membrane protein</topology>
    </subcellularLocation>
    <subcellularLocation>
        <location evidence="2">Secreted</location>
    </subcellularLocation>
</comment>
<keyword evidence="6" id="KW-0812">Transmembrane</keyword>
<keyword evidence="5" id="KW-0433">Leucine-rich repeat</keyword>
<keyword evidence="7 13" id="KW-0732">Signal</keyword>
<dbReference type="Gene3D" id="3.80.10.10">
    <property type="entry name" value="Ribonuclease Inhibitor"/>
    <property type="match status" value="1"/>
</dbReference>
<dbReference type="AlphaFoldDB" id="A0A6J0KV42"/>
<protein>
    <submittedName>
        <fullName evidence="15">Leucine-rich repeat extensin-like protein 3</fullName>
    </submittedName>
</protein>
<dbReference type="InterPro" id="IPR001611">
    <property type="entry name" value="Leu-rich_rpt"/>
</dbReference>
<evidence type="ECO:0000256" key="12">
    <source>
        <dbReference type="SAM" id="MobiDB-lite"/>
    </source>
</evidence>
<organism evidence="14 15">
    <name type="scientific">Raphanus sativus</name>
    <name type="common">Radish</name>
    <name type="synonym">Raphanus raphanistrum var. sativus</name>
    <dbReference type="NCBI Taxonomy" id="3726"/>
    <lineage>
        <taxon>Eukaryota</taxon>
        <taxon>Viridiplantae</taxon>
        <taxon>Streptophyta</taxon>
        <taxon>Embryophyta</taxon>
        <taxon>Tracheophyta</taxon>
        <taxon>Spermatophyta</taxon>
        <taxon>Magnoliopsida</taxon>
        <taxon>eudicotyledons</taxon>
        <taxon>Gunneridae</taxon>
        <taxon>Pentapetalae</taxon>
        <taxon>rosids</taxon>
        <taxon>malvids</taxon>
        <taxon>Brassicales</taxon>
        <taxon>Brassicaceae</taxon>
        <taxon>Brassiceae</taxon>
        <taxon>Raphanus</taxon>
    </lineage>
</organism>
<dbReference type="GO" id="GO:0016020">
    <property type="term" value="C:membrane"/>
    <property type="evidence" value="ECO:0007669"/>
    <property type="project" value="UniProtKB-SubCell"/>
</dbReference>
<evidence type="ECO:0000256" key="6">
    <source>
        <dbReference type="ARBA" id="ARBA00022692"/>
    </source>
</evidence>
<evidence type="ECO:0000256" key="4">
    <source>
        <dbReference type="ARBA" id="ARBA00022525"/>
    </source>
</evidence>
<feature type="compositionally biased region" description="Pro residues" evidence="12">
    <location>
        <begin position="58"/>
        <end position="91"/>
    </location>
</feature>
<keyword evidence="8" id="KW-0677">Repeat</keyword>
<reference evidence="15" key="2">
    <citation type="submission" date="2025-08" db="UniProtKB">
        <authorList>
            <consortium name="RefSeq"/>
        </authorList>
    </citation>
    <scope>IDENTIFICATION</scope>
    <source>
        <tissue evidence="15">Leaf</tissue>
    </source>
</reference>
<gene>
    <name evidence="15" type="primary">LOC108823048</name>
</gene>
<evidence type="ECO:0000256" key="10">
    <source>
        <dbReference type="ARBA" id="ARBA00023136"/>
    </source>
</evidence>
<dbReference type="Pfam" id="PF00560">
    <property type="entry name" value="LRR_1"/>
    <property type="match status" value="2"/>
</dbReference>
<accession>A0A6J0KV42</accession>
<evidence type="ECO:0000256" key="5">
    <source>
        <dbReference type="ARBA" id="ARBA00022614"/>
    </source>
</evidence>
<evidence type="ECO:0000256" key="8">
    <source>
        <dbReference type="ARBA" id="ARBA00022737"/>
    </source>
</evidence>
<feature type="chain" id="PRO_5026745922" evidence="13">
    <location>
        <begin position="20"/>
        <end position="489"/>
    </location>
</feature>
<evidence type="ECO:0000256" key="1">
    <source>
        <dbReference type="ARBA" id="ARBA00004479"/>
    </source>
</evidence>
<dbReference type="PANTHER" id="PTHR32093:SF136">
    <property type="entry name" value="LEUCINE-RICH REPEAT-CONTAINING N-TERMINAL PLANT-TYPE DOMAIN-CONTAINING PROTEIN"/>
    <property type="match status" value="1"/>
</dbReference>
<keyword evidence="4" id="KW-0964">Secreted</keyword>
<keyword evidence="9" id="KW-1133">Transmembrane helix</keyword>
<dbReference type="GO" id="GO:0005576">
    <property type="term" value="C:extracellular region"/>
    <property type="evidence" value="ECO:0007669"/>
    <property type="project" value="UniProtKB-SubCell"/>
</dbReference>
<dbReference type="InterPro" id="IPR032675">
    <property type="entry name" value="LRR_dom_sf"/>
</dbReference>
<keyword evidence="14" id="KW-1185">Reference proteome</keyword>
<name>A0A6J0KV42_RAPSA</name>
<evidence type="ECO:0000256" key="7">
    <source>
        <dbReference type="ARBA" id="ARBA00022729"/>
    </source>
</evidence>
<feature type="signal peptide" evidence="13">
    <location>
        <begin position="1"/>
        <end position="19"/>
    </location>
</feature>
<dbReference type="RefSeq" id="XP_018451775.1">
    <property type="nucleotide sequence ID" value="XM_018596273.2"/>
</dbReference>
<keyword evidence="11" id="KW-0325">Glycoprotein</keyword>
<reference evidence="14" key="1">
    <citation type="journal article" date="2019" name="Database">
        <title>The radish genome database (RadishGD): an integrated information resource for radish genomics.</title>
        <authorList>
            <person name="Yu H.J."/>
            <person name="Baek S."/>
            <person name="Lee Y.J."/>
            <person name="Cho A."/>
            <person name="Mun J.H."/>
        </authorList>
    </citation>
    <scope>NUCLEOTIDE SEQUENCE [LARGE SCALE GENOMIC DNA]</scope>
    <source>
        <strain evidence="14">cv. WK10039</strain>
    </source>
</reference>
<dbReference type="GeneID" id="108823048"/>
<evidence type="ECO:0000313" key="15">
    <source>
        <dbReference type="RefSeq" id="XP_018451775.1"/>
    </source>
</evidence>
<evidence type="ECO:0000256" key="9">
    <source>
        <dbReference type="ARBA" id="ARBA00022989"/>
    </source>
</evidence>
<dbReference type="KEGG" id="rsz:108823048"/>
<evidence type="ECO:0000313" key="14">
    <source>
        <dbReference type="Proteomes" id="UP000504610"/>
    </source>
</evidence>
<dbReference type="Proteomes" id="UP000504610">
    <property type="component" value="Chromosome 8"/>
</dbReference>
<sequence length="489" mass="54153">MASLLLLLLSLSLVHFTLPTGDTHITERKSLEIIIGGGGNPPPSPSPEPEPEPEPEDCPPPPPPPPCPSPPPPPPPPPPPHFPKSPQLPPSKPHHSPHRQRKSPPKPPGQPPLPRLGFESPLLEKVYPVLKAFQKLVTEDPKRILDTWNGTDICNKYKYLGLECAIFPNTSNKALASIQFNGYNFAGDKLVLHDFLDKLDTVTIFHANSNNFLGSVPEVSSLKYLYELDLSNNKLTGDFPASVLKAKNLTFLDLRFNTFSGCVPPQVFNLDLDVLFINNNNLVQTLPSNLGSITALYLTFANNRFTGKIPASIGNIKNLQEVLFLNNTLTGCLPYQIGKLNRATVFDVGFNQLTGPIPYSFGCLAKMEQLNLARNKFYGTIPEIVCELPSLKNFSLSYNYFTQAGPKCRELIKNHILDVRMNCILDLPNQKTAPECAEFFMRRQTCPDLKTMFQIPCGKNPNRVKLDQETQASSAVSYGVLTPDGVRNR</sequence>
<evidence type="ECO:0000256" key="2">
    <source>
        <dbReference type="ARBA" id="ARBA00004613"/>
    </source>
</evidence>
<dbReference type="PRINTS" id="PR01217">
    <property type="entry name" value="PRICHEXTENSN"/>
</dbReference>
<feature type="compositionally biased region" description="Pro residues" evidence="12">
    <location>
        <begin position="105"/>
        <end position="114"/>
    </location>
</feature>
<keyword evidence="10" id="KW-0472">Membrane</keyword>
<evidence type="ECO:0000256" key="13">
    <source>
        <dbReference type="SAM" id="SignalP"/>
    </source>
</evidence>
<evidence type="ECO:0000256" key="3">
    <source>
        <dbReference type="ARBA" id="ARBA00009592"/>
    </source>
</evidence>
<dbReference type="SUPFAM" id="SSF52058">
    <property type="entry name" value="L domain-like"/>
    <property type="match status" value="1"/>
</dbReference>
<dbReference type="InterPro" id="IPR051582">
    <property type="entry name" value="LRR_extensin-like_regulator"/>
</dbReference>